<dbReference type="EMBL" id="CP035503">
    <property type="protein sequence ID" value="QDL39765.1"/>
    <property type="molecule type" value="Genomic_DNA"/>
</dbReference>
<dbReference type="Gene3D" id="3.40.47.10">
    <property type="match status" value="2"/>
</dbReference>
<evidence type="ECO:0000259" key="7">
    <source>
        <dbReference type="Pfam" id="PF02803"/>
    </source>
</evidence>
<evidence type="ECO:0000256" key="3">
    <source>
        <dbReference type="ARBA" id="ARBA00023315"/>
    </source>
</evidence>
<evidence type="ECO:0000256" key="5">
    <source>
        <dbReference type="RuleBase" id="RU003557"/>
    </source>
</evidence>
<dbReference type="InterPro" id="IPR016039">
    <property type="entry name" value="Thiolase-like"/>
</dbReference>
<dbReference type="KEGG" id="rhf:EUB48_11270"/>
<dbReference type="InterPro" id="IPR020615">
    <property type="entry name" value="Thiolase_acyl_enz_int_AS"/>
</dbReference>
<feature type="active site" description="Acyl-thioester intermediate" evidence="4">
    <location>
        <position position="91"/>
    </location>
</feature>
<dbReference type="OrthoDB" id="8523144at2"/>
<dbReference type="Proteomes" id="UP000316798">
    <property type="component" value="Chromosome"/>
</dbReference>
<dbReference type="PROSITE" id="PS00098">
    <property type="entry name" value="THIOLASE_1"/>
    <property type="match status" value="1"/>
</dbReference>
<dbReference type="InterPro" id="IPR020613">
    <property type="entry name" value="Thiolase_CS"/>
</dbReference>
<keyword evidence="3 5" id="KW-0012">Acyltransferase</keyword>
<dbReference type="Pfam" id="PF02803">
    <property type="entry name" value="Thiolase_C"/>
    <property type="match status" value="1"/>
</dbReference>
<protein>
    <submittedName>
        <fullName evidence="8">Acetyl-CoA C-acetyltransferase</fullName>
        <ecNumber evidence="8">2.3.1.9</ecNumber>
    </submittedName>
</protein>
<organism evidence="8 9">
    <name type="scientific">Rhodoferax sediminis</name>
    <dbReference type="NCBI Taxonomy" id="2509614"/>
    <lineage>
        <taxon>Bacteria</taxon>
        <taxon>Pseudomonadati</taxon>
        <taxon>Pseudomonadota</taxon>
        <taxon>Betaproteobacteria</taxon>
        <taxon>Burkholderiales</taxon>
        <taxon>Comamonadaceae</taxon>
        <taxon>Rhodoferax</taxon>
    </lineage>
</organism>
<dbReference type="Pfam" id="PF00108">
    <property type="entry name" value="Thiolase_N"/>
    <property type="match status" value="1"/>
</dbReference>
<proteinExistence type="inferred from homology"/>
<dbReference type="PANTHER" id="PTHR43365:SF1">
    <property type="entry name" value="ACETYL-COA C-ACYLTRANSFERASE"/>
    <property type="match status" value="1"/>
</dbReference>
<dbReference type="NCBIfam" id="TIGR01930">
    <property type="entry name" value="AcCoA-C-Actrans"/>
    <property type="match status" value="1"/>
</dbReference>
<evidence type="ECO:0000313" key="9">
    <source>
        <dbReference type="Proteomes" id="UP000316798"/>
    </source>
</evidence>
<comment type="similarity">
    <text evidence="1 5">Belongs to the thiolase-like superfamily. Thiolase family.</text>
</comment>
<dbReference type="InterPro" id="IPR020610">
    <property type="entry name" value="Thiolase_AS"/>
</dbReference>
<dbReference type="CDD" id="cd00751">
    <property type="entry name" value="thiolase"/>
    <property type="match status" value="1"/>
</dbReference>
<reference evidence="8 9" key="1">
    <citation type="submission" date="2019-01" db="EMBL/GenBank/DDBJ databases">
        <title>Genomic insights into a novel species Rhodoferax sp.</title>
        <authorList>
            <person name="Jin L."/>
        </authorList>
    </citation>
    <scope>NUCLEOTIDE SEQUENCE [LARGE SCALE GENOMIC DNA]</scope>
    <source>
        <strain evidence="8 9">CHu59-6-5</strain>
    </source>
</reference>
<feature type="active site" description="Proton acceptor" evidence="4">
    <location>
        <position position="357"/>
    </location>
</feature>
<evidence type="ECO:0000256" key="4">
    <source>
        <dbReference type="PIRSR" id="PIRSR000429-1"/>
    </source>
</evidence>
<keyword evidence="2 5" id="KW-0808">Transferase</keyword>
<accession>A0A515DH82</accession>
<feature type="active site" description="Proton acceptor" evidence="4">
    <location>
        <position position="387"/>
    </location>
</feature>
<dbReference type="PANTHER" id="PTHR43365">
    <property type="entry name" value="BLR7806 PROTEIN"/>
    <property type="match status" value="1"/>
</dbReference>
<evidence type="ECO:0000313" key="8">
    <source>
        <dbReference type="EMBL" id="QDL39765.1"/>
    </source>
</evidence>
<dbReference type="InterPro" id="IPR002155">
    <property type="entry name" value="Thiolase"/>
</dbReference>
<feature type="domain" description="Thiolase N-terminal" evidence="6">
    <location>
        <begin position="6"/>
        <end position="229"/>
    </location>
</feature>
<keyword evidence="9" id="KW-1185">Reference proteome</keyword>
<dbReference type="PROSITE" id="PS00737">
    <property type="entry name" value="THIOLASE_2"/>
    <property type="match status" value="1"/>
</dbReference>
<dbReference type="PROSITE" id="PS00099">
    <property type="entry name" value="THIOLASE_3"/>
    <property type="match status" value="1"/>
</dbReference>
<dbReference type="PIRSF" id="PIRSF000429">
    <property type="entry name" value="Ac-CoA_Ac_transf"/>
    <property type="match status" value="1"/>
</dbReference>
<dbReference type="AlphaFoldDB" id="A0A515DH82"/>
<feature type="domain" description="Thiolase C-terminal" evidence="7">
    <location>
        <begin position="279"/>
        <end position="400"/>
    </location>
</feature>
<dbReference type="InterPro" id="IPR020616">
    <property type="entry name" value="Thiolase_N"/>
</dbReference>
<dbReference type="NCBIfam" id="NF006090">
    <property type="entry name" value="PRK08242.1"/>
    <property type="match status" value="1"/>
</dbReference>
<evidence type="ECO:0000256" key="1">
    <source>
        <dbReference type="ARBA" id="ARBA00010982"/>
    </source>
</evidence>
<dbReference type="GO" id="GO:0003985">
    <property type="term" value="F:acetyl-CoA C-acetyltransferase activity"/>
    <property type="evidence" value="ECO:0007669"/>
    <property type="project" value="UniProtKB-EC"/>
</dbReference>
<dbReference type="RefSeq" id="WP_142819196.1">
    <property type="nucleotide sequence ID" value="NZ_CP035503.1"/>
</dbReference>
<name>A0A515DH82_9BURK</name>
<dbReference type="SUPFAM" id="SSF53901">
    <property type="entry name" value="Thiolase-like"/>
    <property type="match status" value="2"/>
</dbReference>
<evidence type="ECO:0000259" key="6">
    <source>
        <dbReference type="Pfam" id="PF00108"/>
    </source>
</evidence>
<evidence type="ECO:0000256" key="2">
    <source>
        <dbReference type="ARBA" id="ARBA00022679"/>
    </source>
</evidence>
<gene>
    <name evidence="8" type="ORF">EUB48_11270</name>
</gene>
<sequence length="401" mass="42305">MTEAFVYDAIRTPRGKGKKDGSLYEVKPVNLLAGVLSELQRRNDFDTAQVDDVVMGVVSPIGEQGSVIAKVAALKAGWDFRCSGVQINRFCASGLEAVNLAAQKVRSGWEDLVVAGGVESMSRVPIGSDGGAWAQDPETNSATAFVPQGIGADLIATLSGFTRGDVDAFAMESQQRAARARDSGLFARSVVPVKDALDQIILGEDEFIKSRTTMEALAGLRPAFEQLGAMGFDQVALTRYPQVERIHHVHHAGNSSGIVDGAAAVLIGSEAAGKTHGFTPRARIVAAALSGADPTIMLTGPMPAARKALARAGMTIDQIDLFEVNEAFAAVPMKFMQEMNVPHDKVNVNGGAIAMGHPLGATGAMILNTLIDELHRRQLRYGLATLCVGGGMGIATIVERI</sequence>
<dbReference type="EC" id="2.3.1.9" evidence="8"/>
<dbReference type="InterPro" id="IPR020617">
    <property type="entry name" value="Thiolase_C"/>
</dbReference>